<organism evidence="2 3">
    <name type="scientific">Helicobacter baculiformis</name>
    <dbReference type="NCBI Taxonomy" id="427351"/>
    <lineage>
        <taxon>Bacteria</taxon>
        <taxon>Pseudomonadati</taxon>
        <taxon>Campylobacterota</taxon>
        <taxon>Epsilonproteobacteria</taxon>
        <taxon>Campylobacterales</taxon>
        <taxon>Helicobacteraceae</taxon>
        <taxon>Helicobacter</taxon>
    </lineage>
</organism>
<name>A0ABV7ZHW9_9HELI</name>
<dbReference type="EMBL" id="JBHRZO010000044">
    <property type="protein sequence ID" value="MFC3848174.1"/>
    <property type="molecule type" value="Genomic_DNA"/>
</dbReference>
<dbReference type="Pfam" id="PF00350">
    <property type="entry name" value="Dynamin_N"/>
    <property type="match status" value="1"/>
</dbReference>
<evidence type="ECO:0000313" key="2">
    <source>
        <dbReference type="EMBL" id="MFC3848174.1"/>
    </source>
</evidence>
<dbReference type="Proteomes" id="UP001595783">
    <property type="component" value="Unassembled WGS sequence"/>
</dbReference>
<reference evidence="3" key="1">
    <citation type="journal article" date="2019" name="Int. J. Syst. Evol. Microbiol.">
        <title>The Global Catalogue of Microorganisms (GCM) 10K type strain sequencing project: providing services to taxonomists for standard genome sequencing and annotation.</title>
        <authorList>
            <consortium name="The Broad Institute Genomics Platform"/>
            <consortium name="The Broad Institute Genome Sequencing Center for Infectious Disease"/>
            <person name="Wu L."/>
            <person name="Ma J."/>
        </authorList>
    </citation>
    <scope>NUCLEOTIDE SEQUENCE [LARGE SCALE GENOMIC DNA]</scope>
    <source>
        <strain evidence="3">CCUG 53816</strain>
    </source>
</reference>
<protein>
    <submittedName>
        <fullName evidence="2">Dynamin family protein</fullName>
    </submittedName>
</protein>
<evidence type="ECO:0000313" key="3">
    <source>
        <dbReference type="Proteomes" id="UP001595783"/>
    </source>
</evidence>
<proteinExistence type="predicted"/>
<dbReference type="SUPFAM" id="SSF52540">
    <property type="entry name" value="P-loop containing nucleoside triphosphate hydrolases"/>
    <property type="match status" value="1"/>
</dbReference>
<sequence length="269" mass="29784">MRAKIQKTIQEKEASMAECNNIQELLESKTQVLEIISALLSTKSTGENLTHFNTAIAEFRDLTKKIAIPNELDVLLRLQAIENEIVVVAAYPELFKKHIIAVEGGFSAGKSYFVNSLLGAQIQLPIGMNPTTAIPSYVMHAENSHILGMDHGVVHLSKIAPDILDRLTHTADKPLDFGFNLKDILSFMVVGTKFNNEEYTNICFIGTPGYNPDSYANKAQDLNTAKEFLSNSSAILWLTAADASSGNLTQSDVEFLQIWIWSTKSFTSW</sequence>
<feature type="domain" description="Dynamin N-terminal" evidence="1">
    <location>
        <begin position="100"/>
        <end position="259"/>
    </location>
</feature>
<dbReference type="InterPro" id="IPR045063">
    <property type="entry name" value="Dynamin_N"/>
</dbReference>
<accession>A0ABV7ZHW9</accession>
<comment type="caution">
    <text evidence="2">The sequence shown here is derived from an EMBL/GenBank/DDBJ whole genome shotgun (WGS) entry which is preliminary data.</text>
</comment>
<dbReference type="InterPro" id="IPR027417">
    <property type="entry name" value="P-loop_NTPase"/>
</dbReference>
<dbReference type="RefSeq" id="WP_104752729.1">
    <property type="nucleotide sequence ID" value="NZ_FZMF01000042.1"/>
</dbReference>
<evidence type="ECO:0000259" key="1">
    <source>
        <dbReference type="Pfam" id="PF00350"/>
    </source>
</evidence>
<gene>
    <name evidence="2" type="ORF">ACFOPX_06515</name>
</gene>
<keyword evidence="3" id="KW-1185">Reference proteome</keyword>
<dbReference type="Gene3D" id="3.40.50.300">
    <property type="entry name" value="P-loop containing nucleotide triphosphate hydrolases"/>
    <property type="match status" value="1"/>
</dbReference>